<evidence type="ECO:0000256" key="1">
    <source>
        <dbReference type="ARBA" id="ARBA00006270"/>
    </source>
</evidence>
<dbReference type="Pfam" id="PF00071">
    <property type="entry name" value="Ras"/>
    <property type="match status" value="1"/>
</dbReference>
<feature type="compositionally biased region" description="Low complexity" evidence="3">
    <location>
        <begin position="181"/>
        <end position="192"/>
    </location>
</feature>
<organism evidence="4 5">
    <name type="scientific">Callosobruchus maculatus</name>
    <name type="common">Southern cowpea weevil</name>
    <name type="synonym">Pulse bruchid</name>
    <dbReference type="NCBI Taxonomy" id="64391"/>
    <lineage>
        <taxon>Eukaryota</taxon>
        <taxon>Metazoa</taxon>
        <taxon>Ecdysozoa</taxon>
        <taxon>Arthropoda</taxon>
        <taxon>Hexapoda</taxon>
        <taxon>Insecta</taxon>
        <taxon>Pterygota</taxon>
        <taxon>Neoptera</taxon>
        <taxon>Endopterygota</taxon>
        <taxon>Coleoptera</taxon>
        <taxon>Polyphaga</taxon>
        <taxon>Cucujiformia</taxon>
        <taxon>Chrysomeloidea</taxon>
        <taxon>Chrysomelidae</taxon>
        <taxon>Bruchinae</taxon>
        <taxon>Bruchini</taxon>
        <taxon>Callosobruchus</taxon>
    </lineage>
</organism>
<dbReference type="Gene3D" id="3.40.50.300">
    <property type="entry name" value="P-loop containing nucleotide triphosphate hydrolases"/>
    <property type="match status" value="1"/>
</dbReference>
<accession>A0A653DT08</accession>
<dbReference type="SMART" id="SM00173">
    <property type="entry name" value="RAS"/>
    <property type="match status" value="1"/>
</dbReference>
<feature type="compositionally biased region" description="Polar residues" evidence="3">
    <location>
        <begin position="193"/>
        <end position="202"/>
    </location>
</feature>
<dbReference type="GO" id="GO:0005525">
    <property type="term" value="F:GTP binding"/>
    <property type="evidence" value="ECO:0007669"/>
    <property type="project" value="InterPro"/>
</dbReference>
<dbReference type="SMART" id="SM00175">
    <property type="entry name" value="RAB"/>
    <property type="match status" value="1"/>
</dbReference>
<dbReference type="Proteomes" id="UP000410492">
    <property type="component" value="Unassembled WGS sequence"/>
</dbReference>
<keyword evidence="5" id="KW-1185">Reference proteome</keyword>
<dbReference type="GO" id="GO:0003924">
    <property type="term" value="F:GTPase activity"/>
    <property type="evidence" value="ECO:0007669"/>
    <property type="project" value="InterPro"/>
</dbReference>
<protein>
    <recommendedName>
        <fullName evidence="6">Ras-related protein Rab-28</fullName>
    </recommendedName>
</protein>
<evidence type="ECO:0000256" key="3">
    <source>
        <dbReference type="SAM" id="MobiDB-lite"/>
    </source>
</evidence>
<evidence type="ECO:0000313" key="5">
    <source>
        <dbReference type="Proteomes" id="UP000410492"/>
    </source>
</evidence>
<evidence type="ECO:0008006" key="6">
    <source>
        <dbReference type="Google" id="ProtNLM"/>
    </source>
</evidence>
<comment type="similarity">
    <text evidence="1">Belongs to the small GTPase superfamily. Rab family.</text>
</comment>
<dbReference type="FunFam" id="3.40.50.300:FF:001447">
    <property type="entry name" value="Ras-related protein Rab-1B"/>
    <property type="match status" value="1"/>
</dbReference>
<dbReference type="InterPro" id="IPR027417">
    <property type="entry name" value="P-loop_NTPase"/>
</dbReference>
<dbReference type="InterPro" id="IPR001806">
    <property type="entry name" value="Small_GTPase"/>
</dbReference>
<evidence type="ECO:0000256" key="2">
    <source>
        <dbReference type="ARBA" id="ARBA00022741"/>
    </source>
</evidence>
<proteinExistence type="inferred from homology"/>
<reference evidence="4 5" key="1">
    <citation type="submission" date="2019-01" db="EMBL/GenBank/DDBJ databases">
        <authorList>
            <person name="Sayadi A."/>
        </authorList>
    </citation>
    <scope>NUCLEOTIDE SEQUENCE [LARGE SCALE GENOMIC DNA]</scope>
</reference>
<feature type="region of interest" description="Disordered" evidence="3">
    <location>
        <begin position="181"/>
        <end position="202"/>
    </location>
</feature>
<dbReference type="PANTHER" id="PTHR47978">
    <property type="match status" value="1"/>
</dbReference>
<sequence length="202" mass="23189">MGVDKTCIIRRFCYDDFTRHYSQTVGAEFYIKRVELPEKKEIVVRMSDVGGMEMKGHMLKNYLFNVNVIILVYDITDCDSFDNMAIWIEKIKEDVSDPLIAVFANKCDLEHKRAVRLDKTKKFIEQYGLHNFLMSARTGENVNTYLTDIIAKYFGITLSKSERERRNPVVTAEIIPASLPRTTPTRSSSKLSVNGNSICSIQ</sequence>
<name>A0A653DT08_CALMS</name>
<dbReference type="EMBL" id="CAACVG010014527">
    <property type="protein sequence ID" value="VEN63338.1"/>
    <property type="molecule type" value="Genomic_DNA"/>
</dbReference>
<gene>
    <name evidence="4" type="ORF">CALMAC_LOCUS20186</name>
</gene>
<keyword evidence="2" id="KW-0547">Nucleotide-binding</keyword>
<evidence type="ECO:0000313" key="4">
    <source>
        <dbReference type="EMBL" id="VEN63338.1"/>
    </source>
</evidence>
<dbReference type="PROSITE" id="PS51419">
    <property type="entry name" value="RAB"/>
    <property type="match status" value="1"/>
</dbReference>
<dbReference type="AlphaFoldDB" id="A0A653DT08"/>
<dbReference type="SUPFAM" id="SSF52540">
    <property type="entry name" value="P-loop containing nucleoside triphosphate hydrolases"/>
    <property type="match status" value="1"/>
</dbReference>